<sequence>MSHPCSGQSAHGEDRSAWVRARCRPGCRRSIPWIAVLQECSIIHSRWSPSQGPAVFFCCCRSGGPRYPGTGAWHHRTFVRWGGHYRAITSGKRRDCALGGRHDPGDFVSG</sequence>
<dbReference type="EMBL" id="CP011110">
    <property type="protein sequence ID" value="AKA24690.1"/>
    <property type="molecule type" value="Genomic_DNA"/>
</dbReference>
<dbReference type="KEGG" id="pcz:PCL1606_32390"/>
<organism evidence="1 2">
    <name type="scientific">Pseudomonas chlororaphis</name>
    <dbReference type="NCBI Taxonomy" id="587753"/>
    <lineage>
        <taxon>Bacteria</taxon>
        <taxon>Pseudomonadati</taxon>
        <taxon>Pseudomonadota</taxon>
        <taxon>Gammaproteobacteria</taxon>
        <taxon>Pseudomonadales</taxon>
        <taxon>Pseudomonadaceae</taxon>
        <taxon>Pseudomonas</taxon>
    </lineage>
</organism>
<reference evidence="1 2" key="1">
    <citation type="journal article" date="2015" name="Mol. Plant Microbe Interact.">
        <title>Comparative Genomic Analysis of Pseudomonas chlororaphis PCL1606 Reveals New Insight into Antifungal Compounds Involved in Biocontrol.</title>
        <authorList>
            <person name="Calderon C.E."/>
            <person name="Ramos C."/>
            <person name="de Vicente A."/>
            <person name="Cazorla F.M."/>
        </authorList>
    </citation>
    <scope>NUCLEOTIDE SEQUENCE [LARGE SCALE GENOMIC DNA]</scope>
    <source>
        <strain evidence="1 2">PCL1606</strain>
    </source>
</reference>
<gene>
    <name evidence="1" type="ORF">PCL1606_32390</name>
</gene>
<name>A0A0D5Y0X3_9PSED</name>
<dbReference type="AlphaFoldDB" id="A0A0D5Y0X3"/>
<protein>
    <submittedName>
        <fullName evidence="1">Uncharacterized protein</fullName>
    </submittedName>
</protein>
<proteinExistence type="predicted"/>
<dbReference type="PATRIC" id="fig|587753.10.peg.3232"/>
<dbReference type="Proteomes" id="UP000032748">
    <property type="component" value="Chromosome"/>
</dbReference>
<evidence type="ECO:0000313" key="1">
    <source>
        <dbReference type="EMBL" id="AKA24690.1"/>
    </source>
</evidence>
<evidence type="ECO:0000313" key="2">
    <source>
        <dbReference type="Proteomes" id="UP000032748"/>
    </source>
</evidence>
<accession>A0A0D5Y0X3</accession>